<dbReference type="AlphaFoldDB" id="A0A0B2WY89"/>
<keyword evidence="3" id="KW-1185">Reference proteome</keyword>
<feature type="region of interest" description="Disordered" evidence="1">
    <location>
        <begin position="259"/>
        <end position="308"/>
    </location>
</feature>
<dbReference type="RefSeq" id="XP_040682297.1">
    <property type="nucleotide sequence ID" value="XM_040819032.1"/>
</dbReference>
<organism evidence="2 3">
    <name type="scientific">Metarhizium album (strain ARSEF 1941)</name>
    <dbReference type="NCBI Taxonomy" id="1081103"/>
    <lineage>
        <taxon>Eukaryota</taxon>
        <taxon>Fungi</taxon>
        <taxon>Dikarya</taxon>
        <taxon>Ascomycota</taxon>
        <taxon>Pezizomycotina</taxon>
        <taxon>Sordariomycetes</taxon>
        <taxon>Hypocreomycetidae</taxon>
        <taxon>Hypocreales</taxon>
        <taxon>Clavicipitaceae</taxon>
        <taxon>Metarhizium</taxon>
    </lineage>
</organism>
<evidence type="ECO:0000256" key="1">
    <source>
        <dbReference type="SAM" id="MobiDB-lite"/>
    </source>
</evidence>
<dbReference type="GeneID" id="63734688"/>
<dbReference type="Proteomes" id="UP000030816">
    <property type="component" value="Unassembled WGS sequence"/>
</dbReference>
<dbReference type="EMBL" id="AZHE01000001">
    <property type="protein sequence ID" value="KHO01232.1"/>
    <property type="molecule type" value="Genomic_DNA"/>
</dbReference>
<reference evidence="2 3" key="1">
    <citation type="journal article" date="2014" name="Proc. Natl. Acad. Sci. U.S.A.">
        <title>Trajectory and genomic determinants of fungal-pathogen speciation and host adaptation.</title>
        <authorList>
            <person name="Hu X."/>
            <person name="Xiao G."/>
            <person name="Zheng P."/>
            <person name="Shang Y."/>
            <person name="Su Y."/>
            <person name="Zhang X."/>
            <person name="Liu X."/>
            <person name="Zhan S."/>
            <person name="St Leger R.J."/>
            <person name="Wang C."/>
        </authorList>
    </citation>
    <scope>NUCLEOTIDE SEQUENCE [LARGE SCALE GENOMIC DNA]</scope>
    <source>
        <strain evidence="2 3">ARSEF 1941</strain>
    </source>
</reference>
<protein>
    <submittedName>
        <fullName evidence="2">Uncharacterized protein</fullName>
    </submittedName>
</protein>
<comment type="caution">
    <text evidence="2">The sequence shown here is derived from an EMBL/GenBank/DDBJ whole genome shotgun (WGS) entry which is preliminary data.</text>
</comment>
<dbReference type="STRING" id="1081103.A0A0B2WY89"/>
<name>A0A0B2WY89_METAS</name>
<dbReference type="OrthoDB" id="5041951at2759"/>
<dbReference type="HOGENOM" id="CLU_858045_0_0_1"/>
<accession>A0A0B2WY89</accession>
<evidence type="ECO:0000313" key="3">
    <source>
        <dbReference type="Proteomes" id="UP000030816"/>
    </source>
</evidence>
<gene>
    <name evidence="2" type="ORF">MAM_00233</name>
</gene>
<sequence length="323" mass="36375">MALQLHQGVSPMSVAPIKSEHGTAGITTASSPGPGFWETIRTSYDSVYSHDEDALVYTAPNSLKAVPIEKINENSSYWESSWDSLDEFIAQEDKERSLKEQYQAMKNAEPNNVAIRKTAKFHQDNMSKHVKIREVFGLHSPYHPNQLVAKKHLPSEGLCQKELMYRVACKISDLKVLNDRGVLAMDAWHFIRWRIGRKLEERLGHQCETARNFVRTIIYKLCDEPKFDSAGYVDSVMRQAVLVSAQYQGRMSRFKIDGTKADKSAAGPVKSALPHGCTREAGRQRASRGPAQRAEKRHQRRARLAAQSGSYQGVNAFGNMQKV</sequence>
<proteinExistence type="predicted"/>
<evidence type="ECO:0000313" key="2">
    <source>
        <dbReference type="EMBL" id="KHO01232.1"/>
    </source>
</evidence>